<protein>
    <submittedName>
        <fullName evidence="2">DUF397 domain-containing protein</fullName>
    </submittedName>
</protein>
<organism evidence="2 3">
    <name type="scientific">Streptomyces pactum</name>
    <dbReference type="NCBI Taxonomy" id="68249"/>
    <lineage>
        <taxon>Bacteria</taxon>
        <taxon>Bacillati</taxon>
        <taxon>Actinomycetota</taxon>
        <taxon>Actinomycetes</taxon>
        <taxon>Kitasatosporales</taxon>
        <taxon>Streptomycetaceae</taxon>
        <taxon>Streptomyces</taxon>
    </lineage>
</organism>
<sequence>MREFTNGMPAGLIPGAWMKSRKSEANGMCVEALRLPHGGVALRNSTDPTGPALVFTAGEMAAFLDGAKNGEFDILITANS</sequence>
<dbReference type="Proteomes" id="UP000807371">
    <property type="component" value="Unassembled WGS sequence"/>
</dbReference>
<dbReference type="EMBL" id="JACYXC010000001">
    <property type="protein sequence ID" value="MBH5337613.1"/>
    <property type="molecule type" value="Genomic_DNA"/>
</dbReference>
<evidence type="ECO:0000259" key="1">
    <source>
        <dbReference type="Pfam" id="PF04149"/>
    </source>
</evidence>
<reference evidence="2 3" key="1">
    <citation type="submission" date="2020-09" db="EMBL/GenBank/DDBJ databases">
        <title>Biosynthesis of the nuclear factor of activated T cells inhibitor NFAT-133 and its congeners in Streptomyces pactum.</title>
        <authorList>
            <person name="Zhou W."/>
            <person name="Posri P."/>
            <person name="Abugrain M.E."/>
            <person name="Weisberg A.J."/>
            <person name="Chang J.H."/>
            <person name="Mahmud T."/>
        </authorList>
    </citation>
    <scope>NUCLEOTIDE SEQUENCE [LARGE SCALE GENOMIC DNA]</scope>
    <source>
        <strain evidence="2 3">ATCC 27456</strain>
    </source>
</reference>
<proteinExistence type="predicted"/>
<comment type="caution">
    <text evidence="2">The sequence shown here is derived from an EMBL/GenBank/DDBJ whole genome shotgun (WGS) entry which is preliminary data.</text>
</comment>
<dbReference type="Pfam" id="PF04149">
    <property type="entry name" value="DUF397"/>
    <property type="match status" value="1"/>
</dbReference>
<evidence type="ECO:0000313" key="2">
    <source>
        <dbReference type="EMBL" id="MBH5337613.1"/>
    </source>
</evidence>
<evidence type="ECO:0000313" key="3">
    <source>
        <dbReference type="Proteomes" id="UP000807371"/>
    </source>
</evidence>
<dbReference type="InterPro" id="IPR007278">
    <property type="entry name" value="DUF397"/>
</dbReference>
<keyword evidence="3" id="KW-1185">Reference proteome</keyword>
<gene>
    <name evidence="2" type="ORF">IHE55_23730</name>
</gene>
<accession>A0ABS0NQY1</accession>
<name>A0ABS0NQY1_9ACTN</name>
<feature type="domain" description="DUF397" evidence="1">
    <location>
        <begin position="16"/>
        <end position="68"/>
    </location>
</feature>
<dbReference type="RefSeq" id="WP_197990884.1">
    <property type="nucleotide sequence ID" value="NZ_JACYXC010000001.1"/>
</dbReference>